<dbReference type="SUPFAM" id="SSF52540">
    <property type="entry name" value="P-loop containing nucleoside triphosphate hydrolases"/>
    <property type="match status" value="1"/>
</dbReference>
<keyword evidence="12" id="KW-1185">Reference proteome</keyword>
<dbReference type="Pfam" id="PF13307">
    <property type="entry name" value="Helicase_C_2"/>
    <property type="match status" value="1"/>
</dbReference>
<feature type="coiled-coil region" evidence="8">
    <location>
        <begin position="328"/>
        <end position="355"/>
    </location>
</feature>
<evidence type="ECO:0000256" key="1">
    <source>
        <dbReference type="ARBA" id="ARBA00001966"/>
    </source>
</evidence>
<dbReference type="InterPro" id="IPR014013">
    <property type="entry name" value="Helic_SF1/SF2_ATP-bd_DinG/Rad3"/>
</dbReference>
<keyword evidence="4" id="KW-0067">ATP-binding</keyword>
<evidence type="ECO:0000313" key="12">
    <source>
        <dbReference type="Proteomes" id="UP000002574"/>
    </source>
</evidence>
<dbReference type="InterPro" id="IPR027417">
    <property type="entry name" value="P-loop_NTPase"/>
</dbReference>
<evidence type="ECO:0000259" key="9">
    <source>
        <dbReference type="PROSITE" id="PS51192"/>
    </source>
</evidence>
<dbReference type="AlphaFoldDB" id="D3DHJ2"/>
<evidence type="ECO:0000256" key="4">
    <source>
        <dbReference type="ARBA" id="ARBA00022840"/>
    </source>
</evidence>
<gene>
    <name evidence="11" type="primary">dinG</name>
    <name evidence="11" type="ordered locus">HTH_0834</name>
</gene>
<dbReference type="InterPro" id="IPR006555">
    <property type="entry name" value="ATP-dep_Helicase_C"/>
</dbReference>
<dbReference type="PROSITE" id="PS51192">
    <property type="entry name" value="HELICASE_ATP_BIND_1"/>
    <property type="match status" value="1"/>
</dbReference>
<dbReference type="PATRIC" id="fig|608538.5.peg.847"/>
<dbReference type="PANTHER" id="PTHR11472">
    <property type="entry name" value="DNA REPAIR DEAD HELICASE RAD3/XP-D SUBFAMILY MEMBER"/>
    <property type="match status" value="1"/>
</dbReference>
<sequence length="629" mass="73975">MLLYQFLLKRGLESRKSQEEFFKLMLSAMEEGGVKIIQAPTGTGKTYGYLIPIVEKGQKAIISTGTKLLQEQLRRDLEVIKSYAGYILGNHVSYVVLKGKSNYLCLDRYYAEAQKVPELEMAINSGWDGDFEFVNLDVDLREKLCVDDDYCTPYYRNMCKYRYECYYWSKLKNLEKSAQILIINHALLSLREFENPEERLLVIDEAHELDKYITSSLKTGFSTYTLRIDILGRIREFLPSAHVDIESFFTDNFEHLFKEGKEEVALENLCPYAEDFEKRIMTALFSLYQRVKEEVMHSIHSFLKERLFVSLKLKDYLLNSGVLAWEDYLKINSNYEELSQEEEKLLKKLKTYQLLTKRLTRLKEFFQLMKEEKPEMGYMVSRSWSRKLQTYNYRLECFPVFPSGFIDFSGYKAVVITSATANPIDLEKTLGIVGDYYELEHTLPYHQIDFVVYLVDPREEDWKDCLMRAYKYLRTLYDKVLILLTNREHMKLFEKEEGLAFQGEDSLSKLVEHLREGRIKALAGLDSLWFGIDVKGEKGLLMAKLPFESPEDPITFHRIRFLKSVGEDPFEYQKRKALIKFQQGIGRLIRSKEDRGTIVLCDKRIFKFKEFLRVVEKLGIKVRVVKMLK</sequence>
<dbReference type="RefSeq" id="WP_012963475.1">
    <property type="nucleotide sequence ID" value="NC_013799.1"/>
</dbReference>
<protein>
    <recommendedName>
        <fullName evidence="6">DNA 5'-3' helicase</fullName>
        <ecNumber evidence="6">5.6.2.3</ecNumber>
    </recommendedName>
</protein>
<evidence type="ECO:0000256" key="2">
    <source>
        <dbReference type="ARBA" id="ARBA00022741"/>
    </source>
</evidence>
<comment type="similarity">
    <text evidence="5">Belongs to the helicase family. DinG subfamily.</text>
</comment>
<evidence type="ECO:0000313" key="11">
    <source>
        <dbReference type="EMBL" id="BAI69294.1"/>
    </source>
</evidence>
<dbReference type="GO" id="GO:0003676">
    <property type="term" value="F:nucleic acid binding"/>
    <property type="evidence" value="ECO:0007669"/>
    <property type="project" value="InterPro"/>
</dbReference>
<dbReference type="PANTHER" id="PTHR11472:SF34">
    <property type="entry name" value="REGULATOR OF TELOMERE ELONGATION HELICASE 1"/>
    <property type="match status" value="1"/>
</dbReference>
<dbReference type="Gene3D" id="3.40.50.300">
    <property type="entry name" value="P-loop containing nucleotide triphosphate hydrolases"/>
    <property type="match status" value="2"/>
</dbReference>
<proteinExistence type="inferred from homology"/>
<evidence type="ECO:0000259" key="10">
    <source>
        <dbReference type="PROSITE" id="PS51193"/>
    </source>
</evidence>
<dbReference type="SMART" id="SM00487">
    <property type="entry name" value="DEXDc"/>
    <property type="match status" value="1"/>
</dbReference>
<dbReference type="OrthoDB" id="9803913at2"/>
<dbReference type="InterPro" id="IPR011545">
    <property type="entry name" value="DEAD/DEAH_box_helicase_dom"/>
</dbReference>
<dbReference type="Proteomes" id="UP000002574">
    <property type="component" value="Chromosome"/>
</dbReference>
<comment type="catalytic activity">
    <reaction evidence="7">
        <text>ATP + H2O = ADP + phosphate + H(+)</text>
        <dbReference type="Rhea" id="RHEA:13065"/>
        <dbReference type="ChEBI" id="CHEBI:15377"/>
        <dbReference type="ChEBI" id="CHEBI:15378"/>
        <dbReference type="ChEBI" id="CHEBI:30616"/>
        <dbReference type="ChEBI" id="CHEBI:43474"/>
        <dbReference type="ChEBI" id="CHEBI:456216"/>
        <dbReference type="EC" id="5.6.2.3"/>
    </reaction>
</comment>
<keyword evidence="2" id="KW-0547">Nucleotide-binding</keyword>
<name>D3DHJ2_HYDTT</name>
<dbReference type="SMART" id="SM00491">
    <property type="entry name" value="HELICc2"/>
    <property type="match status" value="1"/>
</dbReference>
<dbReference type="STRING" id="608538.HTH_0834"/>
<reference evidence="11 12" key="1">
    <citation type="journal article" date="2010" name="J. Bacteriol.">
        <title>Complete genome sequence of the thermophilic, obligately chemolithoautotrophic hydrogen-oxidizing bacterium Hydrogenobacter thermophilus TK-6.</title>
        <authorList>
            <person name="Arai H."/>
            <person name="Kanbe H."/>
            <person name="Ishii M."/>
            <person name="Igarashi Y."/>
        </authorList>
    </citation>
    <scope>NUCLEOTIDE SEQUENCE [LARGE SCALE GENOMIC DNA]</scope>
    <source>
        <strain evidence="12">DSM 6534 / IAM 12695 / TK-6 [Tokyo]</strain>
    </source>
</reference>
<evidence type="ECO:0000256" key="5">
    <source>
        <dbReference type="ARBA" id="ARBA00038058"/>
    </source>
</evidence>
<dbReference type="Pfam" id="PF00270">
    <property type="entry name" value="DEAD"/>
    <property type="match status" value="1"/>
</dbReference>
<comment type="cofactor">
    <cofactor evidence="1">
        <name>[4Fe-4S] cluster</name>
        <dbReference type="ChEBI" id="CHEBI:49883"/>
    </cofactor>
</comment>
<evidence type="ECO:0000256" key="7">
    <source>
        <dbReference type="ARBA" id="ARBA00048954"/>
    </source>
</evidence>
<keyword evidence="11" id="KW-0347">Helicase</keyword>
<evidence type="ECO:0000256" key="6">
    <source>
        <dbReference type="ARBA" id="ARBA00044969"/>
    </source>
</evidence>
<dbReference type="GO" id="GO:0006139">
    <property type="term" value="P:nucleobase-containing compound metabolic process"/>
    <property type="evidence" value="ECO:0007669"/>
    <property type="project" value="InterPro"/>
</dbReference>
<dbReference type="GO" id="GO:0043139">
    <property type="term" value="F:5'-3' DNA helicase activity"/>
    <property type="evidence" value="ECO:0007669"/>
    <property type="project" value="UniProtKB-EC"/>
</dbReference>
<keyword evidence="3" id="KW-0378">Hydrolase</keyword>
<organism evidence="11 12">
    <name type="scientific">Hydrogenobacter thermophilus (strain DSM 6534 / IAM 12695 / TK-6)</name>
    <dbReference type="NCBI Taxonomy" id="608538"/>
    <lineage>
        <taxon>Bacteria</taxon>
        <taxon>Pseudomonadati</taxon>
        <taxon>Aquificota</taxon>
        <taxon>Aquificia</taxon>
        <taxon>Aquificales</taxon>
        <taxon>Aquificaceae</taxon>
        <taxon>Hydrogenobacter</taxon>
    </lineage>
</organism>
<dbReference type="KEGG" id="hth:HTH_0834"/>
<evidence type="ECO:0000256" key="8">
    <source>
        <dbReference type="SAM" id="Coils"/>
    </source>
</evidence>
<dbReference type="InterPro" id="IPR045028">
    <property type="entry name" value="DinG/Rad3-like"/>
</dbReference>
<dbReference type="KEGG" id="hte:Hydth_0834"/>
<dbReference type="EMBL" id="AP011112">
    <property type="protein sequence ID" value="BAI69294.1"/>
    <property type="molecule type" value="Genomic_DNA"/>
</dbReference>
<dbReference type="GO" id="GO:0016818">
    <property type="term" value="F:hydrolase activity, acting on acid anhydrides, in phosphorus-containing anhydrides"/>
    <property type="evidence" value="ECO:0007669"/>
    <property type="project" value="InterPro"/>
</dbReference>
<feature type="domain" description="Helicase ATP-binding" evidence="10">
    <location>
        <begin position="4"/>
        <end position="252"/>
    </location>
</feature>
<dbReference type="InterPro" id="IPR014001">
    <property type="entry name" value="Helicase_ATP-bd"/>
</dbReference>
<keyword evidence="8" id="KW-0175">Coiled coil</keyword>
<feature type="domain" description="Helicase ATP-binding" evidence="9">
    <location>
        <begin position="26"/>
        <end position="244"/>
    </location>
</feature>
<dbReference type="EC" id="5.6.2.3" evidence="6"/>
<evidence type="ECO:0000256" key="3">
    <source>
        <dbReference type="ARBA" id="ARBA00022801"/>
    </source>
</evidence>
<accession>D3DHJ2</accession>
<dbReference type="eggNOG" id="COG1199">
    <property type="taxonomic scope" value="Bacteria"/>
</dbReference>
<dbReference type="GO" id="GO:0005524">
    <property type="term" value="F:ATP binding"/>
    <property type="evidence" value="ECO:0007669"/>
    <property type="project" value="UniProtKB-KW"/>
</dbReference>
<dbReference type="PROSITE" id="PS51193">
    <property type="entry name" value="HELICASE_ATP_BIND_2"/>
    <property type="match status" value="1"/>
</dbReference>